<proteinExistence type="predicted"/>
<dbReference type="AlphaFoldDB" id="A0A212IX05"/>
<protein>
    <submittedName>
        <fullName evidence="1">Uncharacterized protein</fullName>
    </submittedName>
</protein>
<name>A0A212IX05_9BACT</name>
<organism evidence="1">
    <name type="scientific">uncultured Dysgonomonas sp</name>
    <dbReference type="NCBI Taxonomy" id="206096"/>
    <lineage>
        <taxon>Bacteria</taxon>
        <taxon>Pseudomonadati</taxon>
        <taxon>Bacteroidota</taxon>
        <taxon>Bacteroidia</taxon>
        <taxon>Bacteroidales</taxon>
        <taxon>Dysgonomonadaceae</taxon>
        <taxon>Dysgonomonas</taxon>
        <taxon>environmental samples</taxon>
    </lineage>
</organism>
<evidence type="ECO:0000313" key="1">
    <source>
        <dbReference type="EMBL" id="SBV91692.1"/>
    </source>
</evidence>
<sequence>MCVGILRILYFRGLTFHNDCGDERVGCILIVGYIFSLSADKGHTSFS</sequence>
<reference evidence="1" key="1">
    <citation type="submission" date="2016-04" db="EMBL/GenBank/DDBJ databases">
        <authorList>
            <person name="Evans L.H."/>
            <person name="Alamgir A."/>
            <person name="Owens N."/>
            <person name="Weber N.D."/>
            <person name="Virtaneva K."/>
            <person name="Barbian K."/>
            <person name="Babar A."/>
            <person name="Rosenke K."/>
        </authorList>
    </citation>
    <scope>NUCLEOTIDE SEQUENCE</scope>
    <source>
        <strain evidence="1">86-2</strain>
    </source>
</reference>
<gene>
    <name evidence="1" type="ORF">KL86DYS2_10230</name>
</gene>
<dbReference type="EMBL" id="FLUL01000001">
    <property type="protein sequence ID" value="SBV91692.1"/>
    <property type="molecule type" value="Genomic_DNA"/>
</dbReference>
<accession>A0A212IX05</accession>